<gene>
    <name evidence="3" type="ORF">AOQ72_03420</name>
    <name evidence="4" type="ORF">GA0061099_1011178</name>
</gene>
<accession>A0A0R3BUW3</accession>
<organism evidence="3 5">
    <name type="scientific">Bradyrhizobium yuanmingense</name>
    <dbReference type="NCBI Taxonomy" id="108015"/>
    <lineage>
        <taxon>Bacteria</taxon>
        <taxon>Pseudomonadati</taxon>
        <taxon>Pseudomonadota</taxon>
        <taxon>Alphaproteobacteria</taxon>
        <taxon>Hyphomicrobiales</taxon>
        <taxon>Nitrobacteraceae</taxon>
        <taxon>Bradyrhizobium</taxon>
    </lineage>
</organism>
<evidence type="ECO:0000256" key="1">
    <source>
        <dbReference type="SAM" id="SignalP"/>
    </source>
</evidence>
<dbReference type="EMBL" id="LJYF01000050">
    <property type="protein sequence ID" value="KRP86254.1"/>
    <property type="molecule type" value="Genomic_DNA"/>
</dbReference>
<reference evidence="3 5" key="1">
    <citation type="submission" date="2015-09" db="EMBL/GenBank/DDBJ databases">
        <title>Draft Genome Sequence of the Strain BR 3267 (Bradyrhizobium yuanmingense) recommended as inoculant for cowpea in Brazil.</title>
        <authorList>
            <person name="Simoes-Araujo J.L."/>
            <person name="Zilli J.E."/>
        </authorList>
    </citation>
    <scope>NUCLEOTIDE SEQUENCE [LARGE SCALE GENOMIC DNA]</scope>
    <source>
        <strain evidence="3 5">BR3267</strain>
    </source>
</reference>
<dbReference type="Proteomes" id="UP000183174">
    <property type="component" value="Unassembled WGS sequence"/>
</dbReference>
<keyword evidence="1" id="KW-0732">Signal</keyword>
<dbReference type="PANTHER" id="PTHR38731">
    <property type="entry name" value="LIPL45-RELATED LIPOPROTEIN-RELATED"/>
    <property type="match status" value="1"/>
</dbReference>
<dbReference type="InterPro" id="IPR006860">
    <property type="entry name" value="FecR"/>
</dbReference>
<proteinExistence type="predicted"/>
<dbReference type="Proteomes" id="UP000051380">
    <property type="component" value="Unassembled WGS sequence"/>
</dbReference>
<dbReference type="Pfam" id="PF04773">
    <property type="entry name" value="FecR"/>
    <property type="match status" value="1"/>
</dbReference>
<feature type="chain" id="PRO_5014522541" evidence="1">
    <location>
        <begin position="28"/>
        <end position="216"/>
    </location>
</feature>
<evidence type="ECO:0000313" key="5">
    <source>
        <dbReference type="Proteomes" id="UP000051380"/>
    </source>
</evidence>
<evidence type="ECO:0000313" key="4">
    <source>
        <dbReference type="EMBL" id="SCB49885.1"/>
    </source>
</evidence>
<feature type="domain" description="FecR protein" evidence="2">
    <location>
        <begin position="85"/>
        <end position="175"/>
    </location>
</feature>
<evidence type="ECO:0000259" key="2">
    <source>
        <dbReference type="Pfam" id="PF04773"/>
    </source>
</evidence>
<protein>
    <submittedName>
        <fullName evidence="4">FecR family protein</fullName>
    </submittedName>
</protein>
<feature type="signal peptide" evidence="1">
    <location>
        <begin position="1"/>
        <end position="27"/>
    </location>
</feature>
<reference evidence="4 6" key="2">
    <citation type="submission" date="2016-08" db="EMBL/GenBank/DDBJ databases">
        <authorList>
            <person name="Seilhamer J.J."/>
        </authorList>
    </citation>
    <scope>NUCLEOTIDE SEQUENCE [LARGE SCALE GENOMIC DNA]</scope>
    <source>
        <strain evidence="4 6">CCBAU 10071</strain>
    </source>
</reference>
<dbReference type="OrthoDB" id="6038785at2"/>
<dbReference type="EMBL" id="FMAE01000011">
    <property type="protein sequence ID" value="SCB49885.1"/>
    <property type="molecule type" value="Genomic_DNA"/>
</dbReference>
<evidence type="ECO:0000313" key="3">
    <source>
        <dbReference type="EMBL" id="KRP86254.1"/>
    </source>
</evidence>
<dbReference type="STRING" id="108015.GA0061099_1011178"/>
<dbReference type="AlphaFoldDB" id="A0A0R3BUW3"/>
<evidence type="ECO:0000313" key="6">
    <source>
        <dbReference type="Proteomes" id="UP000183174"/>
    </source>
</evidence>
<name>A0A0R3BUW3_9BRAD</name>
<sequence>MCRPTTAALATGLVLALANFSPSAAQAQVDSTGPAVASSSSKPIGKVATATGSVTIEHAGAVIVQANVSSEPGQAKRGDPVYLGDVVLTGDDGRVGINLSDGSSFNLSSNARMVLDHYVYEPAGKSNATLFSLAKGTFTFVAGNVAKTGDMKVDTPVATLGIRGTTPHIEISDDGSAKFSTLIEEGKSKVLKKPPAGAAPEPDRSANRRLIICRGC</sequence>